<dbReference type="GO" id="GO:0007059">
    <property type="term" value="P:chromosome segregation"/>
    <property type="evidence" value="ECO:0007669"/>
    <property type="project" value="UniProtKB-KW"/>
</dbReference>
<dbReference type="GO" id="GO:0009295">
    <property type="term" value="C:nucleoid"/>
    <property type="evidence" value="ECO:0007669"/>
    <property type="project" value="InterPro"/>
</dbReference>
<feature type="coiled-coil region" evidence="5">
    <location>
        <begin position="377"/>
        <end position="466"/>
    </location>
</feature>
<dbReference type="RefSeq" id="WP_046978547.1">
    <property type="nucleotide sequence ID" value="NZ_CP043476.1"/>
</dbReference>
<feature type="coiled-coil region" evidence="5">
    <location>
        <begin position="1215"/>
        <end position="1249"/>
    </location>
</feature>
<dbReference type="GO" id="GO:0005737">
    <property type="term" value="C:cytoplasm"/>
    <property type="evidence" value="ECO:0007669"/>
    <property type="project" value="TreeGrafter"/>
</dbReference>
<organism evidence="8 9">
    <name type="scientific">Xanthomonas hyacinthi</name>
    <dbReference type="NCBI Taxonomy" id="56455"/>
    <lineage>
        <taxon>Bacteria</taxon>
        <taxon>Pseudomonadati</taxon>
        <taxon>Pseudomonadota</taxon>
        <taxon>Gammaproteobacteria</taxon>
        <taxon>Lysobacterales</taxon>
        <taxon>Lysobacteraceae</taxon>
        <taxon>Xanthomonas</taxon>
    </lineage>
</organism>
<feature type="coiled-coil region" evidence="5">
    <location>
        <begin position="935"/>
        <end position="1019"/>
    </location>
</feature>
<evidence type="ECO:0000256" key="4">
    <source>
        <dbReference type="ARBA" id="ARBA00023125"/>
    </source>
</evidence>
<dbReference type="InterPro" id="IPR007406">
    <property type="entry name" value="MukB_N_dom"/>
</dbReference>
<dbReference type="Pfam" id="PF13558">
    <property type="entry name" value="SbcC_Walker_B"/>
    <property type="match status" value="1"/>
</dbReference>
<feature type="coiled-coil region" evidence="5">
    <location>
        <begin position="631"/>
        <end position="662"/>
    </location>
</feature>
<evidence type="ECO:0000256" key="5">
    <source>
        <dbReference type="SAM" id="Coils"/>
    </source>
</evidence>
<dbReference type="InterPro" id="IPR032520">
    <property type="entry name" value="MukB_hinge"/>
</dbReference>
<dbReference type="Gene3D" id="3.40.1140.10">
    <property type="match status" value="2"/>
</dbReference>
<dbReference type="GO" id="GO:0005524">
    <property type="term" value="F:ATP binding"/>
    <property type="evidence" value="ECO:0007669"/>
    <property type="project" value="InterPro"/>
</dbReference>
<dbReference type="GO" id="GO:0030261">
    <property type="term" value="P:chromosome condensation"/>
    <property type="evidence" value="ECO:0007669"/>
    <property type="project" value="UniProtKB-KW"/>
</dbReference>
<dbReference type="InterPro" id="IPR042501">
    <property type="entry name" value="MukB_hinge_sf"/>
</dbReference>
<keyword evidence="5" id="KW-0175">Coiled coil</keyword>
<evidence type="ECO:0000313" key="8">
    <source>
        <dbReference type="EMBL" id="PPU96746.1"/>
    </source>
</evidence>
<dbReference type="Pfam" id="PF16330">
    <property type="entry name" value="MukB_hinge"/>
    <property type="match status" value="1"/>
</dbReference>
<dbReference type="InterPro" id="IPR050308">
    <property type="entry name" value="MukB/SMC"/>
</dbReference>
<evidence type="ECO:0000259" key="6">
    <source>
        <dbReference type="Pfam" id="PF04310"/>
    </source>
</evidence>
<evidence type="ECO:0000256" key="1">
    <source>
        <dbReference type="ARBA" id="ARBA00022490"/>
    </source>
</evidence>
<name>A0A2S7EUC7_9XANT</name>
<evidence type="ECO:0000259" key="7">
    <source>
        <dbReference type="Pfam" id="PF16330"/>
    </source>
</evidence>
<protein>
    <submittedName>
        <fullName evidence="8">Chromosome partition protein MukB</fullName>
    </submittedName>
</protein>
<gene>
    <name evidence="8" type="ORF">XhyaCFBP1156_13305</name>
</gene>
<dbReference type="Pfam" id="PF04310">
    <property type="entry name" value="MukB"/>
    <property type="match status" value="1"/>
</dbReference>
<keyword evidence="9" id="KW-1185">Reference proteome</keyword>
<comment type="caution">
    <text evidence="8">The sequence shown here is derived from an EMBL/GenBank/DDBJ whole genome shotgun (WGS) entry which is preliminary data.</text>
</comment>
<evidence type="ECO:0000256" key="3">
    <source>
        <dbReference type="ARBA" id="ARBA00023067"/>
    </source>
</evidence>
<feature type="coiled-coil region" evidence="5">
    <location>
        <begin position="569"/>
        <end position="596"/>
    </location>
</feature>
<dbReference type="Proteomes" id="UP000238261">
    <property type="component" value="Unassembled WGS sequence"/>
</dbReference>
<feature type="coiled-coil region" evidence="5">
    <location>
        <begin position="504"/>
        <end position="534"/>
    </location>
</feature>
<proteinExistence type="predicted"/>
<sequence length="1473" mass="164577">MSRTLAEALVLVNWKGVFYERYLLDRHVTALEGSNGAGKTTVMIAAYVALLPDMSRLRFTNLGETGATGGDKGIWGRLGDPGRPSYAVIDFVLAGAQRLVAGVHLERKGEPSVEPISFIVWNLDPAVRLQDLLLVAQGGVESVPELQELRDNAARLGGRLQSFPSAREYFAALFDQGVMPLRLGTDEERNKFNEMLRTSMTGGISRVLTSELRSFLLREQSGLADTLQRMRTNLDACRRTRVEVQESRRLEQEIGSVFEAGQAMFAAAFLATRERADELARRMVEAQSARDHAFQAQEAAREVLGEILAELNALDTRKGELDRVLESARIWCAKMKDALAALSTLQQCVTRLAETESEAQEAGRLQSEAETLRTRNREELKRAREDYMRAAKGLADLQQGIEELHRRAAAYRQATRRLRQAEANVQAAPLLPAQFADHLASARDTLERIDRERREARTRLSDALEHRARHEQLLAALRRLVGRDVEVIAAHDVATEALNHHRQLSVLAEQLPGIERELAEAQQLQVRQARVRAQASEVGVVLNQAPATQVVDALLIGTEAERSAHEQAQRTANHEVAELRRRREDLQKQLRHLLAREPQWCTLAQCAIRLSEHLGTRVKDRNSLDAARPLLSEQHAETGRAEQQARQAQERLIQEARELLAAGGPFSPALLQLKDRLGAELLAGSYEEVAIEEAAVLEARLGALAQALVVDDPTVATRIAIDRPEELTDVLLVSRDADLYRLAEASGSTMAGEGDLVVQEGIALRVSRIPAKPRLGRRAREKRAADLQAQAEERTLELNAARNVRRTLERLLADGDALLAGLEVWLAGDPADAIIEAQQAIALTDEQIEQQRETADRHAAEAQALQPRIGRLRSLLGEAMLLDPPDHAERVQTLSERASQAGEARNWIAANQERALRVERGLGDLRQLPLSDMDMEDLKRHTDALEKQRQQLDAGVEALEYLCDNAEALAWEEAPRRLEDSQELVPALQAQLSEAETLQQDIENKVAQAEAQYDRAHTRFLAIQSQYANAKHGHESAAEYFNALGIPAPTEEALSSAIAEVERLEQELHTHWARRDELLTAKGNQEHGLQSAQQDLQLADDKLAAERREAEPARKRWDDLLGWAMRDGLVGELLTKTPEGFADIRGHINFVQEAKIRRVVLLERLGSARGGETLLAELQLLRDTSDAAFADAILELWLAVRDWLRRRLPAQVAEVDDPREALVRLRDQLSDLEERLTRQESDLRGTSEDVARGIDVQIRKARGQVTRLTNNLEKVSFGNIKNIRVRLQPVERMEQILRALREGAAQELLFQTDMPIEEALDEIFRRYGGGRSAGQRLLDYREYVHLQVEVRRKSGADWEIANPTRLSTGEAIGVGAALMMVILTEWERDATLLRGKRVHGSLRFLFLDEANRLSTDNLGVLFDLCQTLDLQLMIAAPEVARAGGNTTYHLVRQVTPEGHEEVQVFGRRTRSAG</sequence>
<evidence type="ECO:0000256" key="2">
    <source>
        <dbReference type="ARBA" id="ARBA00022829"/>
    </source>
</evidence>
<accession>A0A2S7EUC7</accession>
<feature type="domain" description="MukB hinge" evidence="7">
    <location>
        <begin position="642"/>
        <end position="799"/>
    </location>
</feature>
<dbReference type="Gene3D" id="3.30.70.3500">
    <property type="entry name" value="MukB, hinge domain"/>
    <property type="match status" value="1"/>
</dbReference>
<keyword evidence="4" id="KW-0238">DNA-binding</keyword>
<keyword evidence="2" id="KW-0159">Chromosome partition</keyword>
<keyword evidence="1" id="KW-0963">Cytoplasm</keyword>
<feature type="domain" description="MukB N-terminal" evidence="6">
    <location>
        <begin position="2"/>
        <end position="222"/>
    </location>
</feature>
<keyword evidence="3" id="KW-0226">DNA condensation</keyword>
<dbReference type="PANTHER" id="PTHR42963">
    <property type="entry name" value="CHROMOSOME PARTITION PROTEIN MUKB"/>
    <property type="match status" value="1"/>
</dbReference>
<dbReference type="PANTHER" id="PTHR42963:SF1">
    <property type="entry name" value="DUF4476 DOMAIN-CONTAINING PROTEIN"/>
    <property type="match status" value="1"/>
</dbReference>
<dbReference type="EMBL" id="MDEG01000012">
    <property type="protein sequence ID" value="PPU96746.1"/>
    <property type="molecule type" value="Genomic_DNA"/>
</dbReference>
<dbReference type="GO" id="GO:0003677">
    <property type="term" value="F:DNA binding"/>
    <property type="evidence" value="ECO:0007669"/>
    <property type="project" value="UniProtKB-KW"/>
</dbReference>
<reference evidence="9" key="1">
    <citation type="submission" date="2016-08" db="EMBL/GenBank/DDBJ databases">
        <authorList>
            <person name="Merda D."/>
            <person name="Briand M."/>
            <person name="Taghouti G."/>
            <person name="Carrere S."/>
            <person name="Gouzy J."/>
            <person name="Portier P."/>
            <person name="Jacques M.-A."/>
            <person name="Fischer-Le Saux M."/>
        </authorList>
    </citation>
    <scope>NUCLEOTIDE SEQUENCE [LARGE SCALE GENOMIC DNA]</scope>
    <source>
        <strain evidence="9">CFBP1156</strain>
    </source>
</reference>
<dbReference type="NCBIfam" id="NF003422">
    <property type="entry name" value="PRK04863.1"/>
    <property type="match status" value="1"/>
</dbReference>
<dbReference type="OrthoDB" id="6722439at2"/>
<evidence type="ECO:0000313" key="9">
    <source>
        <dbReference type="Proteomes" id="UP000238261"/>
    </source>
</evidence>